<dbReference type="PANTHER" id="PTHR30203">
    <property type="entry name" value="OUTER MEMBRANE CATION EFFLUX PROTEIN"/>
    <property type="match status" value="1"/>
</dbReference>
<dbReference type="InterPro" id="IPR010131">
    <property type="entry name" value="MdtP/NodT-like"/>
</dbReference>
<dbReference type="Gene3D" id="1.20.1600.10">
    <property type="entry name" value="Outer membrane efflux proteins (OEP)"/>
    <property type="match status" value="1"/>
</dbReference>
<dbReference type="Proteomes" id="UP000291892">
    <property type="component" value="Unassembled WGS sequence"/>
</dbReference>
<dbReference type="InterPro" id="IPR003423">
    <property type="entry name" value="OMP_efflux"/>
</dbReference>
<dbReference type="EMBL" id="WUFC01000005">
    <property type="protein sequence ID" value="NEI47820.1"/>
    <property type="molecule type" value="Genomic_DNA"/>
</dbReference>
<evidence type="ECO:0000313" key="3">
    <source>
        <dbReference type="EMBL" id="TBF20210.1"/>
    </source>
</evidence>
<reference evidence="2 5" key="2">
    <citation type="submission" date="2019-12" db="EMBL/GenBank/DDBJ databases">
        <title>Rhizobium genotypes associated with high levels of biological nitrogen fixation by grain legumes in a temperate-maritime cropping system.</title>
        <authorList>
            <person name="Maluk M."/>
            <person name="Francesc Ferrando Molina F."/>
            <person name="Lopez Del Egido L."/>
            <person name="Lafos M."/>
            <person name="Langarica-Fuentes A."/>
            <person name="Gebre Yohannes G."/>
            <person name="Young M.W."/>
            <person name="Martin P."/>
            <person name="Gantlett R."/>
            <person name="Kenicer G."/>
            <person name="Hawes C."/>
            <person name="Begg G.S."/>
            <person name="Quilliam R.S."/>
            <person name="Squire G.R."/>
            <person name="Poole P.S."/>
            <person name="Young P.W."/>
            <person name="Iannetta P.M."/>
            <person name="James E.K."/>
        </authorList>
    </citation>
    <scope>NUCLEOTIDE SEQUENCE [LARGE SCALE GENOMIC DNA]</scope>
    <source>
        <strain evidence="2 5">JHI985</strain>
    </source>
</reference>
<comment type="caution">
    <text evidence="3">The sequence shown here is derived from an EMBL/GenBank/DDBJ whole genome shotgun (WGS) entry which is preliminary data.</text>
</comment>
<comment type="similarity">
    <text evidence="1">Belongs to the outer membrane factor (OMF) (TC 1.B.17) family.</text>
</comment>
<proteinExistence type="inferred from homology"/>
<dbReference type="SUPFAM" id="SSF56954">
    <property type="entry name" value="Outer membrane efflux proteins (OEP)"/>
    <property type="match status" value="1"/>
</dbReference>
<evidence type="ECO:0008006" key="6">
    <source>
        <dbReference type="Google" id="ProtNLM"/>
    </source>
</evidence>
<accession>A0AAE8QEU7</accession>
<evidence type="ECO:0000256" key="1">
    <source>
        <dbReference type="ARBA" id="ARBA00007613"/>
    </source>
</evidence>
<evidence type="ECO:0000313" key="4">
    <source>
        <dbReference type="Proteomes" id="UP000291892"/>
    </source>
</evidence>
<sequence>MNDYIRKAERDLAAATANIGAAEPQLYPSITLSGSISPSFIKQAGSAAGGLTTWSFRPTLNLPIFDGGRLRANAEITRSGAKVQSLVWKQTVLTALEEVGRALSSVHRDAQTVQALRAQVTTTQETLALSIGSYKDGHSSLLDVLDAQPSVATSQASLAQAVQQMAKDYVALNMAIRLQLRWGRDPANFLMKTEPHAVAAMDKRWIISGSPPFSRVS</sequence>
<evidence type="ECO:0000313" key="5">
    <source>
        <dbReference type="Proteomes" id="UP000661163"/>
    </source>
</evidence>
<dbReference type="EMBL" id="SIKX01000001">
    <property type="protein sequence ID" value="TBF20210.1"/>
    <property type="molecule type" value="Genomic_DNA"/>
</dbReference>
<protein>
    <recommendedName>
        <fullName evidence="6">Outer membrane efflux protein</fullName>
    </recommendedName>
</protein>
<dbReference type="Proteomes" id="UP000661163">
    <property type="component" value="Unassembled WGS sequence"/>
</dbReference>
<gene>
    <name evidence="3" type="ORF">ELG94_18625</name>
    <name evidence="2" type="ORF">GR217_08965</name>
</gene>
<organism evidence="3 4">
    <name type="scientific">Rhizobium ruizarguesonis</name>
    <dbReference type="NCBI Taxonomy" id="2081791"/>
    <lineage>
        <taxon>Bacteria</taxon>
        <taxon>Pseudomonadati</taxon>
        <taxon>Pseudomonadota</taxon>
        <taxon>Alphaproteobacteria</taxon>
        <taxon>Hyphomicrobiales</taxon>
        <taxon>Rhizobiaceae</taxon>
        <taxon>Rhizobium/Agrobacterium group</taxon>
        <taxon>Rhizobium</taxon>
    </lineage>
</organism>
<evidence type="ECO:0000313" key="2">
    <source>
        <dbReference type="EMBL" id="NEI47820.1"/>
    </source>
</evidence>
<name>A0AAE8QEU7_9HYPH</name>
<dbReference type="AlphaFoldDB" id="A0AAE8QEU7"/>
<dbReference type="GO" id="GO:0015562">
    <property type="term" value="F:efflux transmembrane transporter activity"/>
    <property type="evidence" value="ECO:0007669"/>
    <property type="project" value="InterPro"/>
</dbReference>
<reference evidence="3 4" key="1">
    <citation type="submission" date="2019-02" db="EMBL/GenBank/DDBJ databases">
        <title>The genomic architecture of introgression among sibling species of bacteria.</title>
        <authorList>
            <person name="Cavassim M.I.A."/>
            <person name="Moeskjaer S."/>
            <person name="Moslemi C."/>
            <person name="Fields B."/>
            <person name="Bachmann A."/>
            <person name="Vilhjalmsson B."/>
            <person name="Schierup M.H."/>
            <person name="Young J.P.W."/>
            <person name="Andersen S.U."/>
        </authorList>
    </citation>
    <scope>NUCLEOTIDE SEQUENCE [LARGE SCALE GENOMIC DNA]</scope>
    <source>
        <strain evidence="3 4">SM42</strain>
    </source>
</reference>
<dbReference type="Gene3D" id="2.20.200.10">
    <property type="entry name" value="Outer membrane efflux proteins (OEP)"/>
    <property type="match status" value="1"/>
</dbReference>
<dbReference type="Pfam" id="PF02321">
    <property type="entry name" value="OEP"/>
    <property type="match status" value="1"/>
</dbReference>